<keyword evidence="4" id="KW-0411">Iron-sulfur</keyword>
<reference evidence="8" key="1">
    <citation type="submission" date="2019-10" db="EMBL/GenBank/DDBJ databases">
        <title>Antimicrobial potential of Antarctic Bacteria.</title>
        <authorList>
            <person name="Benaud N."/>
            <person name="Edwards R.J."/>
            <person name="Ferrari B.C."/>
        </authorList>
    </citation>
    <scope>NUCLEOTIDE SEQUENCE [LARGE SCALE GENOMIC DNA]</scope>
    <source>
        <strain evidence="8">NBSH44</strain>
    </source>
</reference>
<keyword evidence="1" id="KW-0001">2Fe-2S</keyword>
<keyword evidence="3" id="KW-0408">Iron</keyword>
<protein>
    <submittedName>
        <fullName evidence="7">FAD-dependent oxidoreductase</fullName>
    </submittedName>
</protein>
<dbReference type="GO" id="GO:0046872">
    <property type="term" value="F:metal ion binding"/>
    <property type="evidence" value="ECO:0007669"/>
    <property type="project" value="UniProtKB-KW"/>
</dbReference>
<dbReference type="Proteomes" id="UP000515307">
    <property type="component" value="Chromosome"/>
</dbReference>
<name>A0A7G7BTK5_9ACTN</name>
<dbReference type="GO" id="GO:0005737">
    <property type="term" value="C:cytoplasm"/>
    <property type="evidence" value="ECO:0007669"/>
    <property type="project" value="TreeGrafter"/>
</dbReference>
<dbReference type="InterPro" id="IPR005805">
    <property type="entry name" value="Rieske_Fe-S_prot_C"/>
</dbReference>
<dbReference type="Gene3D" id="3.50.50.60">
    <property type="entry name" value="FAD/NAD(P)-binding domain"/>
    <property type="match status" value="1"/>
</dbReference>
<dbReference type="GO" id="GO:0016705">
    <property type="term" value="F:oxidoreductase activity, acting on paired donors, with incorporation or reduction of molecular oxygen"/>
    <property type="evidence" value="ECO:0007669"/>
    <property type="project" value="UniProtKB-ARBA"/>
</dbReference>
<feature type="domain" description="Rieske" evidence="6">
    <location>
        <begin position="427"/>
        <end position="521"/>
    </location>
</feature>
<evidence type="ECO:0000313" key="8">
    <source>
        <dbReference type="Proteomes" id="UP000515307"/>
    </source>
</evidence>
<keyword evidence="5" id="KW-1015">Disulfide bond</keyword>
<dbReference type="GO" id="GO:0016020">
    <property type="term" value="C:membrane"/>
    <property type="evidence" value="ECO:0007669"/>
    <property type="project" value="InterPro"/>
</dbReference>
<keyword evidence="8" id="KW-1185">Reference proteome</keyword>
<dbReference type="EMBL" id="CP045702">
    <property type="protein sequence ID" value="QNE78670.1"/>
    <property type="molecule type" value="Genomic_DNA"/>
</dbReference>
<keyword evidence="2" id="KW-0479">Metal-binding</keyword>
<dbReference type="PROSITE" id="PS51296">
    <property type="entry name" value="RIESKE"/>
    <property type="match status" value="1"/>
</dbReference>
<dbReference type="InterPro" id="IPR017941">
    <property type="entry name" value="Rieske_2Fe-2S"/>
</dbReference>
<evidence type="ECO:0000256" key="4">
    <source>
        <dbReference type="ARBA" id="ARBA00023014"/>
    </source>
</evidence>
<dbReference type="AlphaFoldDB" id="A0A7G7BTK5"/>
<sequence>MTHPSPLPGQDESFWMESTGHPVHAPLAEDIEVDVAVVGGGIAGLSTAWELTRAGRRVAVVEADRIASGVTGYTTAKVSALHSLVYDRLRRTRGADAARLYAQSQQDAVERVADIARELGIDCDLERVSAYSYASDSSSRGAVEAEAEAAAEAGLAASYVTATDLPFPVEGAVRLDGQIQFHPRKYLLALAEDLVERGGLVFERSRVTGLSEGTPCRVTTESGRSVTAHDVVVATHYPVFDRAMLFARLSPRREVVVAAPIDADLAPKGMYITEDEGKRSVRSTPLGDGQRLLIVTGESFTPGTGDAGEAFLRLDTWMHERFPVGPTAYRWAAQDNDPSDTVPLVGPFHIGARHTYVATGFGGWGMTGGVLSGRLLSALVTGTGDTLPWAGLYDPRRLGSTLREAPALLGMQAEVAKHFAGDRLKITHVDSVDAIAPGTGAVVRLNGRRCAVYRDQDGTPQAVSARCTHLGCLVAFNEAETAWECPCHGSRFGVDGAVLQGPAIRPLEPLDVNGDVFDVFED</sequence>
<dbReference type="KEGG" id="sfiy:F0344_32365"/>
<evidence type="ECO:0000256" key="3">
    <source>
        <dbReference type="ARBA" id="ARBA00023004"/>
    </source>
</evidence>
<dbReference type="Gene3D" id="3.30.9.10">
    <property type="entry name" value="D-Amino Acid Oxidase, subunit A, domain 2"/>
    <property type="match status" value="1"/>
</dbReference>
<dbReference type="GO" id="GO:0051537">
    <property type="term" value="F:2 iron, 2 sulfur cluster binding"/>
    <property type="evidence" value="ECO:0007669"/>
    <property type="project" value="UniProtKB-KW"/>
</dbReference>
<dbReference type="Pfam" id="PF01266">
    <property type="entry name" value="DAO"/>
    <property type="match status" value="1"/>
</dbReference>
<dbReference type="InterPro" id="IPR036922">
    <property type="entry name" value="Rieske_2Fe-2S_sf"/>
</dbReference>
<proteinExistence type="predicted"/>
<accession>A0A7G7BTK5</accession>
<dbReference type="Gene3D" id="2.102.10.10">
    <property type="entry name" value="Rieske [2Fe-2S] iron-sulphur domain"/>
    <property type="match status" value="1"/>
</dbReference>
<dbReference type="RefSeq" id="WP_185302127.1">
    <property type="nucleotide sequence ID" value="NZ_CP045702.1"/>
</dbReference>
<gene>
    <name evidence="7" type="ORF">F0344_32365</name>
</gene>
<evidence type="ECO:0000259" key="6">
    <source>
        <dbReference type="PROSITE" id="PS51296"/>
    </source>
</evidence>
<evidence type="ECO:0000256" key="2">
    <source>
        <dbReference type="ARBA" id="ARBA00022723"/>
    </source>
</evidence>
<dbReference type="InterPro" id="IPR006076">
    <property type="entry name" value="FAD-dep_OxRdtase"/>
</dbReference>
<dbReference type="SUPFAM" id="SSF50022">
    <property type="entry name" value="ISP domain"/>
    <property type="match status" value="1"/>
</dbReference>
<dbReference type="FunFam" id="2.102.10.10:FF:000014">
    <property type="entry name" value="Oxidoreductase, FAD dependent"/>
    <property type="match status" value="1"/>
</dbReference>
<dbReference type="PANTHER" id="PTHR13847">
    <property type="entry name" value="SARCOSINE DEHYDROGENASE-RELATED"/>
    <property type="match status" value="1"/>
</dbReference>
<dbReference type="Pfam" id="PF00355">
    <property type="entry name" value="Rieske"/>
    <property type="match status" value="1"/>
</dbReference>
<evidence type="ECO:0000256" key="5">
    <source>
        <dbReference type="ARBA" id="ARBA00023157"/>
    </source>
</evidence>
<dbReference type="PRINTS" id="PR00162">
    <property type="entry name" value="RIESKE"/>
</dbReference>
<evidence type="ECO:0000313" key="7">
    <source>
        <dbReference type="EMBL" id="QNE78670.1"/>
    </source>
</evidence>
<organism evidence="7 8">
    <name type="scientific">Streptomyces finlayi</name>
    <dbReference type="NCBI Taxonomy" id="67296"/>
    <lineage>
        <taxon>Bacteria</taxon>
        <taxon>Bacillati</taxon>
        <taxon>Actinomycetota</taxon>
        <taxon>Actinomycetes</taxon>
        <taxon>Kitasatosporales</taxon>
        <taxon>Streptomycetaceae</taxon>
        <taxon>Streptomyces</taxon>
    </lineage>
</organism>
<dbReference type="PANTHER" id="PTHR13847:SF274">
    <property type="entry name" value="RIESKE 2FE-2S IRON-SULFUR PROTEIN YHFW-RELATED"/>
    <property type="match status" value="1"/>
</dbReference>
<evidence type="ECO:0000256" key="1">
    <source>
        <dbReference type="ARBA" id="ARBA00022714"/>
    </source>
</evidence>
<dbReference type="InterPro" id="IPR036188">
    <property type="entry name" value="FAD/NAD-bd_sf"/>
</dbReference>
<dbReference type="GO" id="GO:0004497">
    <property type="term" value="F:monooxygenase activity"/>
    <property type="evidence" value="ECO:0007669"/>
    <property type="project" value="UniProtKB-ARBA"/>
</dbReference>
<dbReference type="SUPFAM" id="SSF51905">
    <property type="entry name" value="FAD/NAD(P)-binding domain"/>
    <property type="match status" value="1"/>
</dbReference>